<evidence type="ECO:0000256" key="2">
    <source>
        <dbReference type="ARBA" id="ARBA00004141"/>
    </source>
</evidence>
<reference evidence="13 14" key="1">
    <citation type="journal article" date="2015" name="Nature">
        <title>rRNA introns, odd ribosomes, and small enigmatic genomes across a large radiation of phyla.</title>
        <authorList>
            <person name="Brown C.T."/>
            <person name="Hug L.A."/>
            <person name="Thomas B.C."/>
            <person name="Sharon I."/>
            <person name="Castelle C.J."/>
            <person name="Singh A."/>
            <person name="Wilkins M.J."/>
            <person name="Williams K.H."/>
            <person name="Banfield J.F."/>
        </authorList>
    </citation>
    <scope>NUCLEOTIDE SEQUENCE [LARGE SCALE GENOMIC DNA]</scope>
</reference>
<evidence type="ECO:0000256" key="5">
    <source>
        <dbReference type="ARBA" id="ARBA00022692"/>
    </source>
</evidence>
<evidence type="ECO:0000256" key="3">
    <source>
        <dbReference type="ARBA" id="ARBA00007931"/>
    </source>
</evidence>
<dbReference type="AlphaFoldDB" id="A0A0G1UUG1"/>
<keyword evidence="6" id="KW-0378">Hydrolase</keyword>
<keyword evidence="7" id="KW-0862">Zinc</keyword>
<keyword evidence="4 13" id="KW-0645">Protease</keyword>
<dbReference type="PANTHER" id="PTHR42837">
    <property type="entry name" value="REGULATOR OF SIGMA-E PROTEASE RSEP"/>
    <property type="match status" value="1"/>
</dbReference>
<dbReference type="Proteomes" id="UP000034694">
    <property type="component" value="Unassembled WGS sequence"/>
</dbReference>
<comment type="caution">
    <text evidence="13">The sequence shown here is derived from an EMBL/GenBank/DDBJ whole genome shotgun (WGS) entry which is preliminary data.</text>
</comment>
<evidence type="ECO:0000256" key="6">
    <source>
        <dbReference type="ARBA" id="ARBA00022801"/>
    </source>
</evidence>
<dbReference type="CDD" id="cd06163">
    <property type="entry name" value="S2P-M50_PDZ_RseP-like"/>
    <property type="match status" value="1"/>
</dbReference>
<comment type="similarity">
    <text evidence="3">Belongs to the peptidase M50B family.</text>
</comment>
<dbReference type="Gene3D" id="2.30.42.10">
    <property type="match status" value="1"/>
</dbReference>
<name>A0A0G1UUG1_9BACT</name>
<organism evidence="13 14">
    <name type="scientific">Candidatus Amesbacteria bacterium GW2011_GWB1_48_13</name>
    <dbReference type="NCBI Taxonomy" id="1618362"/>
    <lineage>
        <taxon>Bacteria</taxon>
        <taxon>Candidatus Amesiibacteriota</taxon>
    </lineage>
</organism>
<dbReference type="GO" id="GO:0006508">
    <property type="term" value="P:proteolysis"/>
    <property type="evidence" value="ECO:0007669"/>
    <property type="project" value="UniProtKB-KW"/>
</dbReference>
<keyword evidence="9 13" id="KW-0482">Metalloprotease</keyword>
<dbReference type="SMART" id="SM00228">
    <property type="entry name" value="PDZ"/>
    <property type="match status" value="1"/>
</dbReference>
<evidence type="ECO:0000256" key="7">
    <source>
        <dbReference type="ARBA" id="ARBA00022833"/>
    </source>
</evidence>
<keyword evidence="8 11" id="KW-1133">Transmembrane helix</keyword>
<proteinExistence type="inferred from homology"/>
<dbReference type="EMBL" id="LCPK01000012">
    <property type="protein sequence ID" value="KKU97874.1"/>
    <property type="molecule type" value="Genomic_DNA"/>
</dbReference>
<dbReference type="SUPFAM" id="SSF50156">
    <property type="entry name" value="PDZ domain-like"/>
    <property type="match status" value="1"/>
</dbReference>
<feature type="transmembrane region" description="Helical" evidence="11">
    <location>
        <begin position="99"/>
        <end position="124"/>
    </location>
</feature>
<comment type="subcellular location">
    <subcellularLocation>
        <location evidence="2">Membrane</location>
        <topology evidence="2">Multi-pass membrane protein</topology>
    </subcellularLocation>
</comment>
<accession>A0A0G1UUG1</accession>
<feature type="transmembrane region" description="Helical" evidence="11">
    <location>
        <begin position="300"/>
        <end position="322"/>
    </location>
</feature>
<evidence type="ECO:0000256" key="11">
    <source>
        <dbReference type="SAM" id="Phobius"/>
    </source>
</evidence>
<evidence type="ECO:0000313" key="13">
    <source>
        <dbReference type="EMBL" id="KKU97874.1"/>
    </source>
</evidence>
<protein>
    <submittedName>
        <fullName evidence="13">Membrane-associated zinc metalloprotease</fullName>
    </submittedName>
</protein>
<dbReference type="InterPro" id="IPR004387">
    <property type="entry name" value="Pept_M50_Zn"/>
</dbReference>
<evidence type="ECO:0000259" key="12">
    <source>
        <dbReference type="SMART" id="SM00228"/>
    </source>
</evidence>
<evidence type="ECO:0000256" key="4">
    <source>
        <dbReference type="ARBA" id="ARBA00022670"/>
    </source>
</evidence>
<comment type="cofactor">
    <cofactor evidence="1">
        <name>Zn(2+)</name>
        <dbReference type="ChEBI" id="CHEBI:29105"/>
    </cofactor>
</comment>
<dbReference type="InterPro" id="IPR008915">
    <property type="entry name" value="Peptidase_M50"/>
</dbReference>
<dbReference type="InterPro" id="IPR036034">
    <property type="entry name" value="PDZ_sf"/>
</dbReference>
<dbReference type="PANTHER" id="PTHR42837:SF2">
    <property type="entry name" value="MEMBRANE METALLOPROTEASE ARASP2, CHLOROPLASTIC-RELATED"/>
    <property type="match status" value="1"/>
</dbReference>
<feature type="domain" description="PDZ" evidence="12">
    <location>
        <begin position="117"/>
        <end position="190"/>
    </location>
</feature>
<sequence>MPTWLIFIILLSILVLVHELGHFLAARILGIKVEEFALGLPFTKPLVKIQRGEIQYAVYPVFFGGFVKLYGEDKEPEGVKADKKDIGRDFWSRGKKQRIVVIAAGVVMNVVLAVGGFVLLYSVVGVPRKTIQKVTVAGVEMDSPAQEAGITENDRIVEVEGKTIGSVEEFSELMKAWGGLDVNLTLERGSGTPLFEGIVEGEIQRQILSVVPRKNPPEGKGALGVMISAYPYLTTEKCSMTNVQCSIGALEQGFKSTKIWIDRVFEGLRGIGGSLVRGKAPEGVSGPFGIYQLTDTVAAYGWLPILELLAILSINLAVFNILPIPALDGGRMFFVGLEWLMQKRIPAETEQKINSWGMAFLITLMVLVSLQDVIRLGVMERIF</sequence>
<keyword evidence="10 11" id="KW-0472">Membrane</keyword>
<gene>
    <name evidence="13" type="ORF">UY28_C0012G0038</name>
</gene>
<feature type="transmembrane region" description="Helical" evidence="11">
    <location>
        <begin position="353"/>
        <end position="374"/>
    </location>
</feature>
<dbReference type="Pfam" id="PF17820">
    <property type="entry name" value="PDZ_6"/>
    <property type="match status" value="1"/>
</dbReference>
<dbReference type="GO" id="GO:0016020">
    <property type="term" value="C:membrane"/>
    <property type="evidence" value="ECO:0007669"/>
    <property type="project" value="UniProtKB-SubCell"/>
</dbReference>
<evidence type="ECO:0000313" key="14">
    <source>
        <dbReference type="Proteomes" id="UP000034694"/>
    </source>
</evidence>
<dbReference type="Pfam" id="PF02163">
    <property type="entry name" value="Peptidase_M50"/>
    <property type="match status" value="1"/>
</dbReference>
<dbReference type="GO" id="GO:0004222">
    <property type="term" value="F:metalloendopeptidase activity"/>
    <property type="evidence" value="ECO:0007669"/>
    <property type="project" value="InterPro"/>
</dbReference>
<evidence type="ECO:0000256" key="10">
    <source>
        <dbReference type="ARBA" id="ARBA00023136"/>
    </source>
</evidence>
<evidence type="ECO:0000256" key="1">
    <source>
        <dbReference type="ARBA" id="ARBA00001947"/>
    </source>
</evidence>
<evidence type="ECO:0000256" key="9">
    <source>
        <dbReference type="ARBA" id="ARBA00023049"/>
    </source>
</evidence>
<evidence type="ECO:0000256" key="8">
    <source>
        <dbReference type="ARBA" id="ARBA00022989"/>
    </source>
</evidence>
<dbReference type="InterPro" id="IPR001478">
    <property type="entry name" value="PDZ"/>
</dbReference>
<dbReference type="InterPro" id="IPR041489">
    <property type="entry name" value="PDZ_6"/>
</dbReference>
<keyword evidence="5 11" id="KW-0812">Transmembrane</keyword>